<evidence type="ECO:0000313" key="2">
    <source>
        <dbReference type="EMBL" id="CRZ12246.1"/>
    </source>
</evidence>
<keyword evidence="1" id="KW-0732">Signal</keyword>
<feature type="signal peptide" evidence="1">
    <location>
        <begin position="1"/>
        <end position="19"/>
    </location>
</feature>
<evidence type="ECO:0000256" key="1">
    <source>
        <dbReference type="SAM" id="SignalP"/>
    </source>
</evidence>
<feature type="non-terminal residue" evidence="2">
    <location>
        <position position="1"/>
    </location>
</feature>
<protein>
    <submittedName>
        <fullName evidence="2">Uncharacterized protein</fullName>
    </submittedName>
</protein>
<sequence length="492" mass="55266">FCTSLFIVAFSLSLLTVFHHRFPSMEDDFIPDPLPNIRLLDNYPNPSGELDNLGLRAYELEIAEPFLLGFYEFERDIEPGKPYYKIGDLIYRRIVKWPRHLVPACLLPGAKIADTPVAEPVIEEWWTDLLDGPLTDNPSDETLGRLSAIFPNATGFDLLRCRTHRVSGIGDSLDGYLFVGYNSHQDVIAHYPKSRHYNIVGGFVARACLRSYQNAAVNAHFRFQEPPAAGLPVQPHTHDHDNVKMLRPGFCSISPTHIRSCVGMQITTSDCRSYILSSLHPLLRKPQSNLWGRLRRWLFFKTSRMFASNDGARLVGLPLYHVCQNNRLRTMYGSVARIVEDDTKGLNDMNDTSVHDLVLVSPSEGVSVNNSVHNLSLSGFGDLMRLPWDFLLESHPELLGLSGVRMRIVSKAIVTSRGVNMRGVTCLTSHQAKDLFESCQSPVFDPRTGTVYSVIRFLNTVSGEESSESYEVVLLPLHSVIVNSELTPSVRK</sequence>
<feature type="chain" id="PRO_5005223968" evidence="1">
    <location>
        <begin position="20"/>
        <end position="492"/>
    </location>
</feature>
<dbReference type="EMBL" id="HACM01011804">
    <property type="protein sequence ID" value="CRZ12246.1"/>
    <property type="molecule type" value="Transcribed_RNA"/>
</dbReference>
<name>A0A0H5REU3_9EUKA</name>
<dbReference type="AlphaFoldDB" id="A0A0H5REU3"/>
<organism evidence="2">
    <name type="scientific">Spongospora subterranea</name>
    <dbReference type="NCBI Taxonomy" id="70186"/>
    <lineage>
        <taxon>Eukaryota</taxon>
        <taxon>Sar</taxon>
        <taxon>Rhizaria</taxon>
        <taxon>Endomyxa</taxon>
        <taxon>Phytomyxea</taxon>
        <taxon>Plasmodiophorida</taxon>
        <taxon>Plasmodiophoridae</taxon>
        <taxon>Spongospora</taxon>
    </lineage>
</organism>
<accession>A0A0H5REU3</accession>
<reference evidence="2" key="1">
    <citation type="submission" date="2015-04" db="EMBL/GenBank/DDBJ databases">
        <title>The genome sequence of the plant pathogenic Rhizarian Plasmodiophora brassicae reveals insights in its biotrophic life cycle and the origin of chitin synthesis.</title>
        <authorList>
            <person name="Schwelm A."/>
            <person name="Fogelqvist J."/>
            <person name="Knaust A."/>
            <person name="Julke S."/>
            <person name="Lilja T."/>
            <person name="Dhandapani V."/>
            <person name="Bonilla-Rosso G."/>
            <person name="Karlsson M."/>
            <person name="Shevchenko A."/>
            <person name="Choi S.R."/>
            <person name="Kim H.G."/>
            <person name="Park J.Y."/>
            <person name="Lim Y.P."/>
            <person name="Ludwig-Muller J."/>
            <person name="Dixelius C."/>
        </authorList>
    </citation>
    <scope>NUCLEOTIDE SEQUENCE</scope>
    <source>
        <tissue evidence="2">Potato root galls</tissue>
    </source>
</reference>
<proteinExistence type="predicted"/>